<reference evidence="1" key="1">
    <citation type="submission" date="2021-08" db="EMBL/GenBank/DDBJ databases">
        <title>The first chromosome-level gecko genome reveals the dynamic sex chromosomes of Neotropical dwarf geckos (Sphaerodactylidae: Sphaerodactylus).</title>
        <authorList>
            <person name="Pinto B.J."/>
            <person name="Keating S.E."/>
            <person name="Gamble T."/>
        </authorList>
    </citation>
    <scope>NUCLEOTIDE SEQUENCE</scope>
    <source>
        <strain evidence="1">TG3544</strain>
    </source>
</reference>
<evidence type="ECO:0000313" key="2">
    <source>
        <dbReference type="Proteomes" id="UP000827872"/>
    </source>
</evidence>
<dbReference type="Proteomes" id="UP000827872">
    <property type="component" value="Linkage Group LG15"/>
</dbReference>
<keyword evidence="2" id="KW-1185">Reference proteome</keyword>
<dbReference type="EMBL" id="CM037628">
    <property type="protein sequence ID" value="KAH7996605.1"/>
    <property type="molecule type" value="Genomic_DNA"/>
</dbReference>
<protein>
    <submittedName>
        <fullName evidence="1">Uncharacterized protein</fullName>
    </submittedName>
</protein>
<comment type="caution">
    <text evidence="1">The sequence shown here is derived from an EMBL/GenBank/DDBJ whole genome shotgun (WGS) entry which is preliminary data.</text>
</comment>
<proteinExistence type="predicted"/>
<name>A0ACB8EUU1_9SAUR</name>
<organism evidence="1 2">
    <name type="scientific">Sphaerodactylus townsendi</name>
    <dbReference type="NCBI Taxonomy" id="933632"/>
    <lineage>
        <taxon>Eukaryota</taxon>
        <taxon>Metazoa</taxon>
        <taxon>Chordata</taxon>
        <taxon>Craniata</taxon>
        <taxon>Vertebrata</taxon>
        <taxon>Euteleostomi</taxon>
        <taxon>Lepidosauria</taxon>
        <taxon>Squamata</taxon>
        <taxon>Bifurcata</taxon>
        <taxon>Gekkota</taxon>
        <taxon>Sphaerodactylidae</taxon>
        <taxon>Sphaerodactylus</taxon>
    </lineage>
</organism>
<accession>A0ACB8EUU1</accession>
<gene>
    <name evidence="1" type="ORF">K3G42_008408</name>
</gene>
<evidence type="ECO:0000313" key="1">
    <source>
        <dbReference type="EMBL" id="KAH7996605.1"/>
    </source>
</evidence>
<sequence length="999" mass="112676">MVSSEAHQYTGIVLLLKHFRWTWVGLLAVDDDYGEAFVQSLLPKFSENGICFAFMGRTPKVSFIPGVTEFIGILGKASSVLIKSQTNVTVIYGDVQSAFGLQLMLAAIDFSTGIPIDKVWITTAQWDLSSNTFYKMPDIQVFHGAFSLAVHTNDVLDFHKFVQHRNVDSFKQDGFVREFWQQAFGCLLPQTPEDEKSEEMCSGEEKLETLPRLIFEMSMTGHSYSIYNAVYAVAHAFHGMYSLRARDKATVHEDGILLENTQPWELHSFLKNISFNNTMGDHVFFRNGELQLGFDIINWVTFPNQSFQRVKVGRMDPQASPGKQFSIDEQKITWHNKFKQTVAVLVLAEKFKKGSHFAVLTVLRAQKGRFLLRKRYVVMNFPDTSTLFGGTLSSQDVAEKFGVEAFLIAGCYLFPCLATVKDPPACVFPFVFDGRRYSSCTKDGTVEEKLWCATTNNYDKDSKWKHCSLEEYGGNSNGKPCFFPFVYKNQTFYTCTDEGKAKGRFWCSTTSNFDLEPRWSFCADIRLDANPKGPCVFPFLYNGTSYSSCTSDGISNKKLWCSLTSNYDADLKWTYCQPSGKRKIETGSSEITTERTAMLKTEKVDRGQVTQAKRKMETGFFRMTTERGATLTTGKDDQSRTTKGRSKLEAWVFKMLAERGLTPNTGRIVQCPGATGLSEIKPEVFESTTERAATADTGKVDQGQTTKGRFGIFQSTIERGALPDTEKGDQDQVTKVMLVQNVSLSPLASELRQRTGPDESVESPSCVFPFTYKGKSYWSCTTDGWSDGTFWCATTSNYDADKKWKVCQVSGPDPGVESPRCIFPFIYKGKSYSSCTSEGMSDGKLWCSTTSTYDVDKKWVYCNITGPDTSEEGPSCVFPFIHNGQNYSSCTGDGRTDGRLWCATSRNYDIDKRWAFCTVTKTGCIFPFVYKEKSYRSCIVVGHGERKPWCSTTPNYDTSSKWRLCNESDALRRSWQDLPLRHPIWGPRREVLVTPPQQP</sequence>